<evidence type="ECO:0000259" key="1">
    <source>
        <dbReference type="Pfam" id="PF07727"/>
    </source>
</evidence>
<name>A0AAV1WHN7_LUPLU</name>
<dbReference type="EMBL" id="CAXHTB010000012">
    <property type="protein sequence ID" value="CAL0316231.1"/>
    <property type="molecule type" value="Genomic_DNA"/>
</dbReference>
<gene>
    <name evidence="3" type="ORF">LLUT_LOCUS17291</name>
    <name evidence="2" type="ORF">LLUT_LOCUS9946</name>
</gene>
<proteinExistence type="predicted"/>
<dbReference type="PANTHER" id="PTHR11439:SF498">
    <property type="entry name" value="DNAK FAMILY PROTEIN"/>
    <property type="match status" value="1"/>
</dbReference>
<keyword evidence="4" id="KW-1185">Reference proteome</keyword>
<dbReference type="EMBL" id="CAXHTB010000006">
    <property type="protein sequence ID" value="CAL0308886.1"/>
    <property type="molecule type" value="Genomic_DNA"/>
</dbReference>
<comment type="caution">
    <text evidence="2">The sequence shown here is derived from an EMBL/GenBank/DDBJ whole genome shotgun (WGS) entry which is preliminary data.</text>
</comment>
<dbReference type="Proteomes" id="UP001497480">
    <property type="component" value="Unassembled WGS sequence"/>
</dbReference>
<protein>
    <recommendedName>
        <fullName evidence="1">Reverse transcriptase Ty1/copia-type domain-containing protein</fullName>
    </recommendedName>
</protein>
<evidence type="ECO:0000313" key="4">
    <source>
        <dbReference type="Proteomes" id="UP001497480"/>
    </source>
</evidence>
<dbReference type="Pfam" id="PF07727">
    <property type="entry name" value="RVT_2"/>
    <property type="match status" value="2"/>
</dbReference>
<accession>A0AAV1WHN7</accession>
<reference evidence="2 4" key="1">
    <citation type="submission" date="2024-03" db="EMBL/GenBank/DDBJ databases">
        <authorList>
            <person name="Martinez-Hernandez J."/>
        </authorList>
    </citation>
    <scope>NUCLEOTIDE SEQUENCE [LARGE SCALE GENOMIC DNA]</scope>
</reference>
<dbReference type="CDD" id="cd09272">
    <property type="entry name" value="RNase_HI_RT_Ty1"/>
    <property type="match status" value="1"/>
</dbReference>
<dbReference type="AlphaFoldDB" id="A0AAV1WHN7"/>
<evidence type="ECO:0000313" key="2">
    <source>
        <dbReference type="EMBL" id="CAL0308886.1"/>
    </source>
</evidence>
<dbReference type="PANTHER" id="PTHR11439">
    <property type="entry name" value="GAG-POL-RELATED RETROTRANSPOSON"/>
    <property type="match status" value="1"/>
</dbReference>
<evidence type="ECO:0000313" key="3">
    <source>
        <dbReference type="EMBL" id="CAL0316231.1"/>
    </source>
</evidence>
<feature type="domain" description="Reverse transcriptase Ty1/copia-type" evidence="1">
    <location>
        <begin position="61"/>
        <end position="150"/>
    </location>
</feature>
<dbReference type="InterPro" id="IPR013103">
    <property type="entry name" value="RVT_2"/>
</dbReference>
<dbReference type="InterPro" id="IPR043502">
    <property type="entry name" value="DNA/RNA_pol_sf"/>
</dbReference>
<dbReference type="SUPFAM" id="SSF56672">
    <property type="entry name" value="DNA/RNA polymerases"/>
    <property type="match status" value="1"/>
</dbReference>
<organism evidence="2 4">
    <name type="scientific">Lupinus luteus</name>
    <name type="common">European yellow lupine</name>
    <dbReference type="NCBI Taxonomy" id="3873"/>
    <lineage>
        <taxon>Eukaryota</taxon>
        <taxon>Viridiplantae</taxon>
        <taxon>Streptophyta</taxon>
        <taxon>Embryophyta</taxon>
        <taxon>Tracheophyta</taxon>
        <taxon>Spermatophyta</taxon>
        <taxon>Magnoliopsida</taxon>
        <taxon>eudicotyledons</taxon>
        <taxon>Gunneridae</taxon>
        <taxon>Pentapetalae</taxon>
        <taxon>rosids</taxon>
        <taxon>fabids</taxon>
        <taxon>Fabales</taxon>
        <taxon>Fabaceae</taxon>
        <taxon>Papilionoideae</taxon>
        <taxon>50 kb inversion clade</taxon>
        <taxon>genistoids sensu lato</taxon>
        <taxon>core genistoids</taxon>
        <taxon>Genisteae</taxon>
        <taxon>Lupinus</taxon>
    </lineage>
</organism>
<sequence>MEGVDYFDTFSPVVKITTIRIILALAAAKSWFLEQLDINNAFLHGDLSEEVYMHPPPDQALFTKSSAHSFTAILVYVDDLVLAGNDFPQIQHVKHTLDIAYKIKDLGQLRYFLGLEIARSSKGIHLNQRGYALSLLQDSGTLASKPAKTPSDPSLKLHLDQGTPISDPSTYRRLVGRLIYLNISRPDITFAVQQLSMFMSSPCSIHLLAAHRVLHYIKGSPSQGILFPSSSTLHISAFSDSDWACCSDTRRSISGFCVFLGPSLISWKTKKQNTVSRSSSEAEYRALGSLVCELQWMQYLFHDLHLPLALPISTYCDNQSAIYLAHNPNGLVHLLPISSLNQLADVFTKSLPPKAFLSFISKLGLCDLHRPT</sequence>
<feature type="domain" description="Reverse transcriptase Ty1/copia-type" evidence="1">
    <location>
        <begin position="3"/>
        <end position="58"/>
    </location>
</feature>